<feature type="chain" id="PRO_5037647445" description="Secreted protein" evidence="1">
    <location>
        <begin position="26"/>
        <end position="114"/>
    </location>
</feature>
<evidence type="ECO:0000313" key="2">
    <source>
        <dbReference type="EMBL" id="MBO0653228.1"/>
    </source>
</evidence>
<evidence type="ECO:0000313" key="3">
    <source>
        <dbReference type="Proteomes" id="UP000664781"/>
    </source>
</evidence>
<dbReference type="EMBL" id="JAFMOF010000002">
    <property type="protein sequence ID" value="MBO0653228.1"/>
    <property type="molecule type" value="Genomic_DNA"/>
</dbReference>
<keyword evidence="3" id="KW-1185">Reference proteome</keyword>
<comment type="caution">
    <text evidence="2">The sequence shown here is derived from an EMBL/GenBank/DDBJ whole genome shotgun (WGS) entry which is preliminary data.</text>
</comment>
<organism evidence="2 3">
    <name type="scientific">Streptomyces triculaminicus</name>
    <dbReference type="NCBI Taxonomy" id="2816232"/>
    <lineage>
        <taxon>Bacteria</taxon>
        <taxon>Bacillati</taxon>
        <taxon>Actinomycetota</taxon>
        <taxon>Actinomycetes</taxon>
        <taxon>Kitasatosporales</taxon>
        <taxon>Streptomycetaceae</taxon>
        <taxon>Streptomyces</taxon>
    </lineage>
</organism>
<proteinExistence type="predicted"/>
<gene>
    <name evidence="2" type="ORF">J1792_10605</name>
</gene>
<sequence length="114" mass="12218">MRFPICGAAALLLATAALSGAQATAAGHGGHASRAPEPRREAECHTRVLGSHARSDCFNGDSRPDRVQLHVMCARWWDPAMDTAPVTVGPAGHVTLTQRCWLEVRKAWVTHTPG</sequence>
<evidence type="ECO:0000256" key="1">
    <source>
        <dbReference type="SAM" id="SignalP"/>
    </source>
</evidence>
<accession>A0A939FKJ8</accession>
<evidence type="ECO:0008006" key="4">
    <source>
        <dbReference type="Google" id="ProtNLM"/>
    </source>
</evidence>
<dbReference type="AlphaFoldDB" id="A0A939FKJ8"/>
<protein>
    <recommendedName>
        <fullName evidence="4">Secreted protein</fullName>
    </recommendedName>
</protein>
<dbReference type="Proteomes" id="UP000664781">
    <property type="component" value="Unassembled WGS sequence"/>
</dbReference>
<dbReference type="RefSeq" id="WP_086573880.1">
    <property type="nucleotide sequence ID" value="NZ_JAFMOF010000002.1"/>
</dbReference>
<reference evidence="2" key="1">
    <citation type="submission" date="2021-03" db="EMBL/GenBank/DDBJ databases">
        <title>Streptomyces strains.</title>
        <authorList>
            <person name="Lund M.B."/>
            <person name="Toerring T."/>
        </authorList>
    </citation>
    <scope>NUCLEOTIDE SEQUENCE</scope>
    <source>
        <strain evidence="2">JCM 4242</strain>
    </source>
</reference>
<feature type="signal peptide" evidence="1">
    <location>
        <begin position="1"/>
        <end position="25"/>
    </location>
</feature>
<name>A0A939FKJ8_9ACTN</name>
<keyword evidence="1" id="KW-0732">Signal</keyword>